<evidence type="ECO:0000313" key="3">
    <source>
        <dbReference type="Proteomes" id="UP001419268"/>
    </source>
</evidence>
<feature type="compositionally biased region" description="Polar residues" evidence="1">
    <location>
        <begin position="344"/>
        <end position="368"/>
    </location>
</feature>
<comment type="caution">
    <text evidence="2">The sequence shown here is derived from an EMBL/GenBank/DDBJ whole genome shotgun (WGS) entry which is preliminary data.</text>
</comment>
<dbReference type="Proteomes" id="UP001419268">
    <property type="component" value="Unassembled WGS sequence"/>
</dbReference>
<feature type="compositionally biased region" description="Polar residues" evidence="1">
    <location>
        <begin position="60"/>
        <end position="69"/>
    </location>
</feature>
<protein>
    <recommendedName>
        <fullName evidence="4">DUF4005 domain-containing protein</fullName>
    </recommendedName>
</protein>
<feature type="compositionally biased region" description="Polar residues" evidence="1">
    <location>
        <begin position="448"/>
        <end position="460"/>
    </location>
</feature>
<dbReference type="EMBL" id="JBBNAG010000008">
    <property type="protein sequence ID" value="KAK9113000.1"/>
    <property type="molecule type" value="Genomic_DNA"/>
</dbReference>
<feature type="compositionally biased region" description="Basic and acidic residues" evidence="1">
    <location>
        <begin position="390"/>
        <end position="401"/>
    </location>
</feature>
<dbReference type="AlphaFoldDB" id="A0AAP0ICY2"/>
<sequence>MKCDISKPDSAWKWLERWSSSQSSDLLNLQNPKYNSQNKQQAERADQTTSKVGSLGDYMPSSTDRTPSISKHDSGDWDFEFCQPMISFSVSNDEQEPRLVSLGSSNAQEKSPKVETNRPHQLQHSYNGTSQYSIPGLNNKSVFAYGNAQTNFEALSSTATSCSPICYLQENAEQQLRLSSILSSAESLMRSMEPSPTENIIFSDPIIELGGSDSGTELSISSTLDSPDRPEVGIVYFGKEASMANLINRSGSMDDTFYLENLDIDYVESGSLQVVHRRSVDSIVAIKCSPVAQIHKDAKSDKDPHRPSTDEFFKRHITESESRTTPSRKTPSKGNRSRLHRSESAQNSKWQTVRKQSPPQPNHVSSGRKSTEKLRKDQNNWNRRISFGSEKADNADQEQRGRSSTQSVPSYMQATESARAKAHTNSSARPSTDGGQANADYVKKPNLLSGTNVKQSSPCKQRSLPYSEEGTTVHHGGSYR</sequence>
<organism evidence="2 3">
    <name type="scientific">Stephania cephalantha</name>
    <dbReference type="NCBI Taxonomy" id="152367"/>
    <lineage>
        <taxon>Eukaryota</taxon>
        <taxon>Viridiplantae</taxon>
        <taxon>Streptophyta</taxon>
        <taxon>Embryophyta</taxon>
        <taxon>Tracheophyta</taxon>
        <taxon>Spermatophyta</taxon>
        <taxon>Magnoliopsida</taxon>
        <taxon>Ranunculales</taxon>
        <taxon>Menispermaceae</taxon>
        <taxon>Menispermoideae</taxon>
        <taxon>Cissampelideae</taxon>
        <taxon>Stephania</taxon>
    </lineage>
</organism>
<accession>A0AAP0ICY2</accession>
<feature type="compositionally biased region" description="Polar residues" evidence="1">
    <location>
        <begin position="402"/>
        <end position="416"/>
    </location>
</feature>
<feature type="region of interest" description="Disordered" evidence="1">
    <location>
        <begin position="26"/>
        <end position="71"/>
    </location>
</feature>
<evidence type="ECO:0000256" key="1">
    <source>
        <dbReference type="SAM" id="MobiDB-lite"/>
    </source>
</evidence>
<gene>
    <name evidence="2" type="ORF">Scep_020519</name>
</gene>
<proteinExistence type="predicted"/>
<feature type="region of interest" description="Disordered" evidence="1">
    <location>
        <begin position="93"/>
        <end position="125"/>
    </location>
</feature>
<reference evidence="2 3" key="1">
    <citation type="submission" date="2024-01" db="EMBL/GenBank/DDBJ databases">
        <title>Genome assemblies of Stephania.</title>
        <authorList>
            <person name="Yang L."/>
        </authorList>
    </citation>
    <scope>NUCLEOTIDE SEQUENCE [LARGE SCALE GENOMIC DNA]</scope>
    <source>
        <strain evidence="2">JXDWG</strain>
        <tissue evidence="2">Leaf</tissue>
    </source>
</reference>
<name>A0AAP0ICY2_9MAGN</name>
<evidence type="ECO:0008006" key="4">
    <source>
        <dbReference type="Google" id="ProtNLM"/>
    </source>
</evidence>
<evidence type="ECO:0000313" key="2">
    <source>
        <dbReference type="EMBL" id="KAK9113000.1"/>
    </source>
</evidence>
<feature type="compositionally biased region" description="Basic and acidic residues" evidence="1">
    <location>
        <begin position="369"/>
        <end position="378"/>
    </location>
</feature>
<keyword evidence="3" id="KW-1185">Reference proteome</keyword>
<feature type="compositionally biased region" description="Polar residues" evidence="1">
    <location>
        <begin position="323"/>
        <end position="334"/>
    </location>
</feature>
<feature type="region of interest" description="Disordered" evidence="1">
    <location>
        <begin position="294"/>
        <end position="480"/>
    </location>
</feature>
<feature type="compositionally biased region" description="Basic and acidic residues" evidence="1">
    <location>
        <begin position="294"/>
        <end position="322"/>
    </location>
</feature>
<feature type="compositionally biased region" description="Polar residues" evidence="1">
    <location>
        <begin position="423"/>
        <end position="435"/>
    </location>
</feature>